<sequence>MKTLILYSSYDGQTQKIAQFLAEKLSAEVRSINENVDDLAEFDRIIIGAAIRYGHFNKLLYKFIEKNTALLNHKQTAFFGVNLTARKADKNTPETNVYVRKFLQRISWKPSLSAVFAGALFYPRYGWFDRMMIKFIMFLTGGETDTRREIEYTDWQKVAEFAEQFSTIKNDKFSPHFAE</sequence>
<evidence type="ECO:0000256" key="3">
    <source>
        <dbReference type="ARBA" id="ARBA00022741"/>
    </source>
</evidence>
<proteinExistence type="inferred from homology"/>
<keyword evidence="4 7" id="KW-0560">Oxidoreductase</keyword>
<dbReference type="InterPro" id="IPR029039">
    <property type="entry name" value="Flavoprotein-like_sf"/>
</dbReference>
<keyword evidence="1 7" id="KW-0285">Flavoprotein</keyword>
<accession>A0ABU7QSI7</accession>
<dbReference type="NCBIfam" id="NF008316">
    <property type="entry name" value="PRK11104.1"/>
    <property type="match status" value="1"/>
</dbReference>
<keyword evidence="7" id="KW-1003">Cell membrane</keyword>
<comment type="cofactor">
    <cofactor evidence="7">
        <name>FMN</name>
        <dbReference type="ChEBI" id="CHEBI:58210"/>
    </cofactor>
    <text evidence="7">Binds 1 FMN non-covalently per subunit.</text>
</comment>
<keyword evidence="2 7" id="KW-0288">FMN</keyword>
<dbReference type="EC" id="1.3.5.3" evidence="7"/>
<dbReference type="EMBL" id="JAMDKS010000029">
    <property type="protein sequence ID" value="MEE6113568.1"/>
    <property type="molecule type" value="Genomic_DNA"/>
</dbReference>
<dbReference type="HAMAP" id="MF_00853">
    <property type="entry name" value="HemG"/>
    <property type="match status" value="1"/>
</dbReference>
<comment type="catalytic activity">
    <reaction evidence="7">
        <text>protoporphyrinogen IX + 3 a ubiquinone = protoporphyrin IX + 3 a ubiquinol</text>
        <dbReference type="Rhea" id="RHEA:63936"/>
        <dbReference type="Rhea" id="RHEA-COMP:9565"/>
        <dbReference type="Rhea" id="RHEA-COMP:9566"/>
        <dbReference type="ChEBI" id="CHEBI:16389"/>
        <dbReference type="ChEBI" id="CHEBI:17976"/>
        <dbReference type="ChEBI" id="CHEBI:57306"/>
        <dbReference type="ChEBI" id="CHEBI:57307"/>
    </reaction>
</comment>
<dbReference type="PANTHER" id="PTHR38030:SF2">
    <property type="entry name" value="PROTOPORPHYRINOGEN IX DEHYDROGENASE [QUINONE]"/>
    <property type="match status" value="1"/>
</dbReference>
<evidence type="ECO:0000313" key="10">
    <source>
        <dbReference type="Proteomes" id="UP001352533"/>
    </source>
</evidence>
<dbReference type="PANTHER" id="PTHR38030">
    <property type="entry name" value="PROTOPORPHYRINOGEN IX DEHYDROGENASE [MENAQUINONE]"/>
    <property type="match status" value="1"/>
</dbReference>
<comment type="caution">
    <text evidence="9">The sequence shown here is derived from an EMBL/GenBank/DDBJ whole genome shotgun (WGS) entry which is preliminary data.</text>
</comment>
<comment type="subcellular location">
    <subcellularLocation>
        <location evidence="7">Cell membrane</location>
        <topology evidence="7">Peripheral membrane protein</topology>
    </subcellularLocation>
</comment>
<keyword evidence="3 7" id="KW-0547">Nucleotide-binding</keyword>
<comment type="catalytic activity">
    <reaction evidence="7">
        <text>protoporphyrinogen IX + 3 a quinone = protoporphyrin IX + 3 a quinol</text>
        <dbReference type="Rhea" id="RHEA:65032"/>
        <dbReference type="ChEBI" id="CHEBI:24646"/>
        <dbReference type="ChEBI" id="CHEBI:57306"/>
        <dbReference type="ChEBI" id="CHEBI:57307"/>
        <dbReference type="ChEBI" id="CHEBI:132124"/>
        <dbReference type="EC" id="1.3.5.3"/>
    </reaction>
</comment>
<dbReference type="RefSeq" id="WP_194751980.1">
    <property type="nucleotide sequence ID" value="NZ_JACEWB010000029.1"/>
</dbReference>
<dbReference type="InterPro" id="IPR001226">
    <property type="entry name" value="Flavodoxin_CS"/>
</dbReference>
<comment type="similarity">
    <text evidence="7">Belongs to the HemG family.</text>
</comment>
<feature type="domain" description="Flavodoxin-like" evidence="8">
    <location>
        <begin position="3"/>
        <end position="166"/>
    </location>
</feature>
<dbReference type="Gene3D" id="3.40.50.360">
    <property type="match status" value="1"/>
</dbReference>
<dbReference type="InterPro" id="IPR026816">
    <property type="entry name" value="Flavodoxin_dom"/>
</dbReference>
<dbReference type="Proteomes" id="UP001352533">
    <property type="component" value="Unassembled WGS sequence"/>
</dbReference>
<comment type="function">
    <text evidence="7">Catalyzes the 6-electron oxidation of protoporphyrinogen IX to form protoporphyrin IX; under anaerobic conditions uses menaquinone as an electron acceptor, under aerobic conditions uses ubiquinone as an electron acceptor.</text>
</comment>
<dbReference type="Pfam" id="PF12724">
    <property type="entry name" value="Flavodoxin_5"/>
    <property type="match status" value="1"/>
</dbReference>
<evidence type="ECO:0000256" key="5">
    <source>
        <dbReference type="ARBA" id="ARBA00023136"/>
    </source>
</evidence>
<dbReference type="GO" id="GO:0016491">
    <property type="term" value="F:oxidoreductase activity"/>
    <property type="evidence" value="ECO:0007669"/>
    <property type="project" value="UniProtKB-KW"/>
</dbReference>
<dbReference type="InterPro" id="IPR052200">
    <property type="entry name" value="Protoporphyrinogen_IX_DH"/>
</dbReference>
<reference evidence="9 10" key="1">
    <citation type="journal article" date="2022" name="Front. Microbiol.">
        <title>Commensal bacteria contribute to the growth of multidrug-resistant Avibacterium paragallinarum in chickens.</title>
        <authorList>
            <person name="Zhu J."/>
            <person name="Chen Y."/>
            <person name="Wu Y."/>
            <person name="Wang Y."/>
            <person name="Zhu K."/>
        </authorList>
    </citation>
    <scope>NUCLEOTIDE SEQUENCE [LARGE SCALE GENOMIC DNA]</scope>
    <source>
        <strain evidence="9 10">AV12</strain>
    </source>
</reference>
<comment type="catalytic activity">
    <reaction evidence="7">
        <text>protoporphyrinogen IX + 3 a menaquinone = protoporphyrin IX + 3 a menaquinol</text>
        <dbReference type="Rhea" id="RHEA:27409"/>
        <dbReference type="Rhea" id="RHEA-COMP:9537"/>
        <dbReference type="Rhea" id="RHEA-COMP:9539"/>
        <dbReference type="ChEBI" id="CHEBI:16374"/>
        <dbReference type="ChEBI" id="CHEBI:18151"/>
        <dbReference type="ChEBI" id="CHEBI:57306"/>
        <dbReference type="ChEBI" id="CHEBI:57307"/>
        <dbReference type="EC" id="1.3.5.3"/>
    </reaction>
</comment>
<evidence type="ECO:0000256" key="2">
    <source>
        <dbReference type="ARBA" id="ARBA00022643"/>
    </source>
</evidence>
<keyword evidence="6 7" id="KW-0627">Porphyrin biosynthesis</keyword>
<keyword evidence="10" id="KW-1185">Reference proteome</keyword>
<evidence type="ECO:0000256" key="7">
    <source>
        <dbReference type="HAMAP-Rule" id="MF_00853"/>
    </source>
</evidence>
<evidence type="ECO:0000259" key="8">
    <source>
        <dbReference type="PROSITE" id="PS50902"/>
    </source>
</evidence>
<evidence type="ECO:0000256" key="4">
    <source>
        <dbReference type="ARBA" id="ARBA00023002"/>
    </source>
</evidence>
<evidence type="ECO:0000313" key="9">
    <source>
        <dbReference type="EMBL" id="MEE6113568.1"/>
    </source>
</evidence>
<name>A0ABU7QSI7_AVIPA</name>
<comment type="pathway">
    <text evidence="7">Porphyrin-containing compound metabolism; protoporphyrin-IX biosynthesis; protoporphyrin-IX from protoporphyrinogen-IX: step 1/1.</text>
</comment>
<dbReference type="InterPro" id="IPR008254">
    <property type="entry name" value="Flavodoxin/NO_synth"/>
</dbReference>
<dbReference type="PROSITE" id="PS00201">
    <property type="entry name" value="FLAVODOXIN"/>
    <property type="match status" value="1"/>
</dbReference>
<evidence type="ECO:0000256" key="1">
    <source>
        <dbReference type="ARBA" id="ARBA00022630"/>
    </source>
</evidence>
<dbReference type="SUPFAM" id="SSF52218">
    <property type="entry name" value="Flavoproteins"/>
    <property type="match status" value="1"/>
</dbReference>
<keyword evidence="5" id="KW-0472">Membrane</keyword>
<organism evidence="9 10">
    <name type="scientific">Avibacterium paragallinarum</name>
    <name type="common">Haemophilus gallinarum</name>
    <dbReference type="NCBI Taxonomy" id="728"/>
    <lineage>
        <taxon>Bacteria</taxon>
        <taxon>Pseudomonadati</taxon>
        <taxon>Pseudomonadota</taxon>
        <taxon>Gammaproteobacteria</taxon>
        <taxon>Pasteurellales</taxon>
        <taxon>Pasteurellaceae</taxon>
        <taxon>Avibacterium</taxon>
    </lineage>
</organism>
<protein>
    <recommendedName>
        <fullName evidence="7">Protoporphyrinogen IX dehydrogenase [quinone]</fullName>
        <ecNumber evidence="7">1.3.5.3</ecNumber>
    </recommendedName>
    <alternativeName>
        <fullName evidence="7">Protoporphyrinogen IX dehydrogenase [menaquinone]</fullName>
    </alternativeName>
    <alternativeName>
        <fullName evidence="7">Protoporphyrinogen IX dehydrogenase [ubiquinone]</fullName>
    </alternativeName>
    <alternativeName>
        <fullName evidence="7">Protoporphyrinogen oxidase</fullName>
        <shortName evidence="7">PPO</shortName>
    </alternativeName>
</protein>
<gene>
    <name evidence="7 9" type="primary">hemG</name>
    <name evidence="9" type="ORF">M5S25_10255</name>
</gene>
<dbReference type="InterPro" id="IPR044264">
    <property type="entry name" value="HemG"/>
</dbReference>
<dbReference type="PROSITE" id="PS50902">
    <property type="entry name" value="FLAVODOXIN_LIKE"/>
    <property type="match status" value="1"/>
</dbReference>
<evidence type="ECO:0000256" key="6">
    <source>
        <dbReference type="ARBA" id="ARBA00023244"/>
    </source>
</evidence>